<dbReference type="EMBL" id="PDUG01000005">
    <property type="protein sequence ID" value="PIC24759.1"/>
    <property type="molecule type" value="Genomic_DNA"/>
</dbReference>
<keyword evidence="3" id="KW-1185">Reference proteome</keyword>
<dbReference type="Pfam" id="PF25273">
    <property type="entry name" value="DUF7869"/>
    <property type="match status" value="1"/>
</dbReference>
<feature type="domain" description="DUF7869" evidence="1">
    <location>
        <begin position="287"/>
        <end position="418"/>
    </location>
</feature>
<accession>A0A2G5TC30</accession>
<name>A0A2G5TC30_9PELO</name>
<organism evidence="2 3">
    <name type="scientific">Caenorhabditis nigoni</name>
    <dbReference type="NCBI Taxonomy" id="1611254"/>
    <lineage>
        <taxon>Eukaryota</taxon>
        <taxon>Metazoa</taxon>
        <taxon>Ecdysozoa</taxon>
        <taxon>Nematoda</taxon>
        <taxon>Chromadorea</taxon>
        <taxon>Rhabditida</taxon>
        <taxon>Rhabditina</taxon>
        <taxon>Rhabditomorpha</taxon>
        <taxon>Rhabditoidea</taxon>
        <taxon>Rhabditidae</taxon>
        <taxon>Peloderinae</taxon>
        <taxon>Caenorhabditis</taxon>
    </lineage>
</organism>
<dbReference type="AlphaFoldDB" id="A0A2G5TC30"/>
<dbReference type="InterPro" id="IPR057191">
    <property type="entry name" value="DUF7869"/>
</dbReference>
<evidence type="ECO:0000313" key="2">
    <source>
        <dbReference type="EMBL" id="PIC24759.1"/>
    </source>
</evidence>
<gene>
    <name evidence="2" type="primary">Cnig_chr_V.g17954</name>
    <name evidence="2" type="ORF">B9Z55_017954</name>
</gene>
<proteinExistence type="predicted"/>
<evidence type="ECO:0000313" key="3">
    <source>
        <dbReference type="Proteomes" id="UP000230233"/>
    </source>
</evidence>
<sequence length="483" mass="55163">MPSHSHPSSSIMQSDCCQENCILFLRRLDILIARYQYLMFYEKLDIQSKHEARYIFMSTIYRMENDSYRIISIIEGNKCCPRLIGNIFGFSVYQLINGLTQPTIMRYRSRPWYATTTERLSEVMLHLSEKIQYNSLGRLMLPPSFNLRSATNSSAKIPLSFISNRMDLQIQNRKKDTLTRCDSCCVLQHLVNDASRNPSDRKEAEQILKIHYKSISQQRTIIHCLCKQSRDKNIDVTVLLMDAMSNKHSKLPILVSRPKCIADGVRLPMELTTLQVAENMVLKGLTRHDASYNLSLILDGISKLKFIPSTIYIVLDSAGNNKSYLTFAGLGFILTKIKHLEQFVLLFPTVGHTHMSVDSQFGVLSKTIDSCDIHDPEEYTKFLENVECVSEVESSPTIFDFTELLDHSKHPTGLCSNNHITIAKSSDAIRWLLAEINEKPKKVEVSSSYCRQDPNITVLKYLESCGINAGRCPREPEHNNTTM</sequence>
<evidence type="ECO:0000259" key="1">
    <source>
        <dbReference type="Pfam" id="PF25273"/>
    </source>
</evidence>
<dbReference type="STRING" id="1611254.A0A2G5TC30"/>
<comment type="caution">
    <text evidence="2">The sequence shown here is derived from an EMBL/GenBank/DDBJ whole genome shotgun (WGS) entry which is preliminary data.</text>
</comment>
<protein>
    <recommendedName>
        <fullName evidence="1">DUF7869 domain-containing protein</fullName>
    </recommendedName>
</protein>
<dbReference type="OrthoDB" id="5863637at2759"/>
<dbReference type="Proteomes" id="UP000230233">
    <property type="component" value="Chromosome V"/>
</dbReference>
<reference evidence="3" key="1">
    <citation type="submission" date="2017-10" db="EMBL/GenBank/DDBJ databases">
        <title>Rapid genome shrinkage in a self-fertile nematode reveals novel sperm competition proteins.</title>
        <authorList>
            <person name="Yin D."/>
            <person name="Schwarz E.M."/>
            <person name="Thomas C.G."/>
            <person name="Felde R.L."/>
            <person name="Korf I.F."/>
            <person name="Cutter A.D."/>
            <person name="Schartner C.M."/>
            <person name="Ralston E.J."/>
            <person name="Meyer B.J."/>
            <person name="Haag E.S."/>
        </authorList>
    </citation>
    <scope>NUCLEOTIDE SEQUENCE [LARGE SCALE GENOMIC DNA]</scope>
    <source>
        <strain evidence="3">JU1422</strain>
    </source>
</reference>